<keyword evidence="4" id="KW-1185">Reference proteome</keyword>
<dbReference type="Proteomes" id="UP001498398">
    <property type="component" value="Unassembled WGS sequence"/>
</dbReference>
<accession>A0ABR1J6S8</accession>
<protein>
    <submittedName>
        <fullName evidence="3">Uncharacterized protein</fullName>
    </submittedName>
</protein>
<organism evidence="3 4">
    <name type="scientific">Marasmiellus scandens</name>
    <dbReference type="NCBI Taxonomy" id="2682957"/>
    <lineage>
        <taxon>Eukaryota</taxon>
        <taxon>Fungi</taxon>
        <taxon>Dikarya</taxon>
        <taxon>Basidiomycota</taxon>
        <taxon>Agaricomycotina</taxon>
        <taxon>Agaricomycetes</taxon>
        <taxon>Agaricomycetidae</taxon>
        <taxon>Agaricales</taxon>
        <taxon>Marasmiineae</taxon>
        <taxon>Omphalotaceae</taxon>
        <taxon>Marasmiellus</taxon>
    </lineage>
</organism>
<evidence type="ECO:0000256" key="1">
    <source>
        <dbReference type="SAM" id="Coils"/>
    </source>
</evidence>
<sequence>MPRTAAPLPDCVEIHPQDPKKARCKICFEVDPYGAGKWVAKTSIRAHISESLTHAENIKQFQAKEEQDTQLQASRAETYVGNPANTSIDLFSVPEAETYPAISGYASVTNNFDEIYGNFLEPLPIHDEKAEREKLESESLNLLMQAMYEEAEEAQENELTNTNVIEAMRRMGIDVDSGAEGTDYEGLALPTAAIDNNMDYSPYPNKLMMLLDIMDNLPRLRLSTAHVKFFLWLLQHAGVQQVPSYDAFRAMQKDLGAMCGSEPLECTSSVGNHFYMNDPRETIKQQFANPEVAPHINFYPEETKGPISEVWQAERWREFDPSELTPMYSANGKQFYINEVAMLHDDRFVIPLIWIKRDGILHADCHIVDIAPDGTWIKNTEVESILATHFDSNYMEIVQLLPNKTIPWRDPSSVPVMPNPQRSLVAEDEDLYVVMIPVWADDVSGNKSKQYNKHINLYMENSNLPARLLQQEYFVNFLSTSPNASAPEQLSEIRKIVNDTQTNPIRCFNADTKRRCGVILRVPSLPADNPQQSEEASHIGGQGNKFCRRCNVGGSYEEKESDTGYDTLFSAGVLRSAAEIKESLNKQLSAAMTGIAARVEELQKLSGTKDKVTQYWIEILLKRARELKADPTKTDGDVINELTEWLAAQPGDKMNPLLDISGLDPTRDTPVEILHTILLGIVKYVWHMFHSKLSEDEQKLFATRLQSTDIDGLTIPPLRSAYMMQYRNGLIGKHFKALMQTMVFHVHELVTPAEFQVIKAVGELGAMLWVHEIDDMDEYLADLEIRIANVLDAFAAVDASKITVKIKLHLLSHLISDCRRYGPAIHNSTEIFECFNAVFRMCSILSNHQAPSRDIARKFASMDRLKHILSGGYWLYKDQWIQASPRVRQILRMDITIQRHLGWVPPQQVEYGKVKPLSVKKTSSIDWKQTNASSVHIMAVKSDIWNDNYSVIAQSGDTCVKGSWVAIKCRDEQFGIGRLDELLSPKTYSNEDPEFILTVELFVLEKERHPDFDMPVLSRPTRSSPKFITVAPEDILFLISVQHDCRLSKCLASGSQVVRQERKDTLQRVLVIKHANDDAFVINTHALHNATLLRQLLPRPLTEPRYIYQDRVTYHHSVSREYRAVAGKKRDSTAEKRKATREKNKQAKAAREAEIERDSDLEERNPDAEPGGQQRSQRPKKRRR</sequence>
<reference evidence="3 4" key="1">
    <citation type="submission" date="2024-01" db="EMBL/GenBank/DDBJ databases">
        <title>A draft genome for the cacao thread blight pathogen Marasmiellus scandens.</title>
        <authorList>
            <person name="Baruah I.K."/>
            <person name="Leung J."/>
            <person name="Bukari Y."/>
            <person name="Amoako-Attah I."/>
            <person name="Meinhardt L.W."/>
            <person name="Bailey B.A."/>
            <person name="Cohen S.P."/>
        </authorList>
    </citation>
    <scope>NUCLEOTIDE SEQUENCE [LARGE SCALE GENOMIC DNA]</scope>
    <source>
        <strain evidence="3 4">GH-19</strain>
    </source>
</reference>
<proteinExistence type="predicted"/>
<comment type="caution">
    <text evidence="3">The sequence shown here is derived from an EMBL/GenBank/DDBJ whole genome shotgun (WGS) entry which is preliminary data.</text>
</comment>
<gene>
    <name evidence="3" type="ORF">VKT23_013654</name>
</gene>
<feature type="coiled-coil region" evidence="1">
    <location>
        <begin position="125"/>
        <end position="157"/>
    </location>
</feature>
<keyword evidence="1" id="KW-0175">Coiled coil</keyword>
<evidence type="ECO:0000313" key="4">
    <source>
        <dbReference type="Proteomes" id="UP001498398"/>
    </source>
</evidence>
<dbReference type="PANTHER" id="PTHR31912:SF34">
    <property type="entry name" value="NOTOCHORD-RELATED PROTEIN"/>
    <property type="match status" value="1"/>
</dbReference>
<evidence type="ECO:0000256" key="2">
    <source>
        <dbReference type="SAM" id="MobiDB-lite"/>
    </source>
</evidence>
<evidence type="ECO:0000313" key="3">
    <source>
        <dbReference type="EMBL" id="KAK7448922.1"/>
    </source>
</evidence>
<name>A0ABR1J6S8_9AGAR</name>
<feature type="region of interest" description="Disordered" evidence="2">
    <location>
        <begin position="1124"/>
        <end position="1184"/>
    </location>
</feature>
<dbReference type="PANTHER" id="PTHR31912">
    <property type="entry name" value="IP13529P"/>
    <property type="match status" value="1"/>
</dbReference>
<feature type="compositionally biased region" description="Basic and acidic residues" evidence="2">
    <location>
        <begin position="1124"/>
        <end position="1167"/>
    </location>
</feature>
<dbReference type="EMBL" id="JBANRG010000037">
    <property type="protein sequence ID" value="KAK7448922.1"/>
    <property type="molecule type" value="Genomic_DNA"/>
</dbReference>